<dbReference type="AlphaFoldDB" id="A0A1S9P688"/>
<dbReference type="OrthoDB" id="7069425at2"/>
<evidence type="ECO:0000313" key="2">
    <source>
        <dbReference type="Proteomes" id="UP000189739"/>
    </source>
</evidence>
<organism evidence="1 2">
    <name type="scientific">Mucilaginibacter pedocola</name>
    <dbReference type="NCBI Taxonomy" id="1792845"/>
    <lineage>
        <taxon>Bacteria</taxon>
        <taxon>Pseudomonadati</taxon>
        <taxon>Bacteroidota</taxon>
        <taxon>Sphingobacteriia</taxon>
        <taxon>Sphingobacteriales</taxon>
        <taxon>Sphingobacteriaceae</taxon>
        <taxon>Mucilaginibacter</taxon>
    </lineage>
</organism>
<dbReference type="STRING" id="1792845.BC343_18650"/>
<reference evidence="1 2" key="1">
    <citation type="submission" date="2016-07" db="EMBL/GenBank/DDBJ databases">
        <title>Genomic analysis of zinc-resistant bacterium Mucilaginibacter pedocola TBZ30.</title>
        <authorList>
            <person name="Huang J."/>
            <person name="Tang J."/>
        </authorList>
    </citation>
    <scope>NUCLEOTIDE SEQUENCE [LARGE SCALE GENOMIC DNA]</scope>
    <source>
        <strain evidence="1 2">TBZ30</strain>
    </source>
</reference>
<keyword evidence="2" id="KW-1185">Reference proteome</keyword>
<dbReference type="EMBL" id="MBTF01000039">
    <property type="protein sequence ID" value="OOQ56466.1"/>
    <property type="molecule type" value="Genomic_DNA"/>
</dbReference>
<accession>A0A1S9P688</accession>
<evidence type="ECO:0000313" key="1">
    <source>
        <dbReference type="EMBL" id="OOQ56466.1"/>
    </source>
</evidence>
<protein>
    <submittedName>
        <fullName evidence="1">Uncharacterized protein</fullName>
    </submittedName>
</protein>
<comment type="caution">
    <text evidence="1">The sequence shown here is derived from an EMBL/GenBank/DDBJ whole genome shotgun (WGS) entry which is preliminary data.</text>
</comment>
<name>A0A1S9P688_9SPHI</name>
<dbReference type="Proteomes" id="UP000189739">
    <property type="component" value="Unassembled WGS sequence"/>
</dbReference>
<sequence length="351" mass="40981">MYRDFPLIGSEKFYFPFAINGTHFFPTEDRDGVYLNSGEAPDAIENRVIIENAIEASIEFTNWLVANGARNRYVCAYSRLPDYKWEDFSRNWYEDLQRDWREQLLDIDLVETQSEEIIKLKDALIPYYGNTEETKLKFHKLTSPFIGKGKVPHYDLLLKWIKATGPKNEIEQWGSEIRCDLNAFLKKLQDVKTLQNLSEHLDSDESNTSIKWLNKVFNFIIAEKQSDLLNEYAIIPNQYGDFFSLDDLYLEDSNSQIPDHFLDILKTLGLDWRIELIDRNIVLPGLNIDKKDLSEISETINGILQAERKNAYNQAESVFLQRNNAKEILTDLLCVNESTSKKESFKNQIFF</sequence>
<gene>
    <name evidence="1" type="ORF">BC343_18650</name>
</gene>
<proteinExistence type="predicted"/>
<dbReference type="RefSeq" id="WP_078351425.1">
    <property type="nucleotide sequence ID" value="NZ_MBTF01000039.1"/>
</dbReference>